<keyword evidence="3" id="KW-1185">Reference proteome</keyword>
<feature type="transmembrane region" description="Helical" evidence="1">
    <location>
        <begin position="89"/>
        <end position="108"/>
    </location>
</feature>
<dbReference type="Pfam" id="PF05437">
    <property type="entry name" value="AzlD"/>
    <property type="match status" value="1"/>
</dbReference>
<comment type="caution">
    <text evidence="2">The sequence shown here is derived from an EMBL/GenBank/DDBJ whole genome shotgun (WGS) entry which is preliminary data.</text>
</comment>
<gene>
    <name evidence="2" type="ORF">H8Z83_09135</name>
</gene>
<proteinExistence type="predicted"/>
<accession>A0A923SAY0</accession>
<feature type="transmembrane region" description="Helical" evidence="1">
    <location>
        <begin position="36"/>
        <end position="58"/>
    </location>
</feature>
<keyword evidence="1" id="KW-0472">Membrane</keyword>
<dbReference type="EMBL" id="JACOQI010000007">
    <property type="protein sequence ID" value="MBC5770482.1"/>
    <property type="molecule type" value="Genomic_DNA"/>
</dbReference>
<reference evidence="2" key="1">
    <citation type="submission" date="2020-08" db="EMBL/GenBank/DDBJ databases">
        <title>Genome public.</title>
        <authorList>
            <person name="Liu C."/>
            <person name="Sun Q."/>
        </authorList>
    </citation>
    <scope>NUCLEOTIDE SEQUENCE</scope>
    <source>
        <strain evidence="2">BX15</strain>
    </source>
</reference>
<dbReference type="InterPro" id="IPR008407">
    <property type="entry name" value="Brnchd-chn_aa_trnsp_AzlD"/>
</dbReference>
<keyword evidence="1" id="KW-0812">Transmembrane</keyword>
<evidence type="ECO:0000313" key="2">
    <source>
        <dbReference type="EMBL" id="MBC5770482.1"/>
    </source>
</evidence>
<evidence type="ECO:0000313" key="3">
    <source>
        <dbReference type="Proteomes" id="UP000620327"/>
    </source>
</evidence>
<organism evidence="2 3">
    <name type="scientific">Dysosmobacter segnis</name>
    <dbReference type="NCBI Taxonomy" id="2763042"/>
    <lineage>
        <taxon>Bacteria</taxon>
        <taxon>Bacillati</taxon>
        <taxon>Bacillota</taxon>
        <taxon>Clostridia</taxon>
        <taxon>Eubacteriales</taxon>
        <taxon>Oscillospiraceae</taxon>
        <taxon>Dysosmobacter</taxon>
    </lineage>
</organism>
<dbReference type="PIRSF" id="PIRSF003203">
    <property type="entry name" value="AzlD"/>
    <property type="match status" value="1"/>
</dbReference>
<sequence length="109" mass="11845">MTSVQALITILAIAVGTQFTRWLPFWLFPEKKDPPAVVLYLGKVLPPAMMGLLTVYCFKNVSWLSGTHGAPELLASAAVVGLHLWKRNVLFSIAGGTALYMVLVQAVFA</sequence>
<protein>
    <submittedName>
        <fullName evidence="2">Branched-chain amino acid transporter permease</fullName>
    </submittedName>
</protein>
<dbReference type="AlphaFoldDB" id="A0A923SAY0"/>
<dbReference type="RefSeq" id="WP_187014785.1">
    <property type="nucleotide sequence ID" value="NZ_JACOQI010000007.1"/>
</dbReference>
<evidence type="ECO:0000256" key="1">
    <source>
        <dbReference type="SAM" id="Phobius"/>
    </source>
</evidence>
<dbReference type="Proteomes" id="UP000620327">
    <property type="component" value="Unassembled WGS sequence"/>
</dbReference>
<name>A0A923SAY0_9FIRM</name>
<keyword evidence="1" id="KW-1133">Transmembrane helix</keyword>